<dbReference type="InterPro" id="IPR036155">
    <property type="entry name" value="Crypto/Photolyase_N_sf"/>
</dbReference>
<dbReference type="EMBL" id="QGNW01001610">
    <property type="protein sequence ID" value="RVW35229.1"/>
    <property type="molecule type" value="Genomic_DNA"/>
</dbReference>
<sequence>MVRTVGCHPYWVYDPRRNFTIGISATHGAQDSSALLLESQSQPISMLEWTSRSIQTLALMSLLTFPRFLSFSFSPNTLSFGRPRSRFPLAASKGAESSAIDDSVAVLWFKHDLRIDDHPGLVAAASRHRTVIPLYVFDRRILSRELSLLFNLFGC</sequence>
<organism evidence="2 3">
    <name type="scientific">Vitis vinifera</name>
    <name type="common">Grape</name>
    <dbReference type="NCBI Taxonomy" id="29760"/>
    <lineage>
        <taxon>Eukaryota</taxon>
        <taxon>Viridiplantae</taxon>
        <taxon>Streptophyta</taxon>
        <taxon>Embryophyta</taxon>
        <taxon>Tracheophyta</taxon>
        <taxon>Spermatophyta</taxon>
        <taxon>Magnoliopsida</taxon>
        <taxon>eudicotyledons</taxon>
        <taxon>Gunneridae</taxon>
        <taxon>Pentapetalae</taxon>
        <taxon>rosids</taxon>
        <taxon>Vitales</taxon>
        <taxon>Vitaceae</taxon>
        <taxon>Viteae</taxon>
        <taxon>Vitis</taxon>
    </lineage>
</organism>
<evidence type="ECO:0000313" key="3">
    <source>
        <dbReference type="Proteomes" id="UP000288805"/>
    </source>
</evidence>
<feature type="domain" description="Photolyase/cryptochrome alpha/beta" evidence="1">
    <location>
        <begin position="103"/>
        <end position="155"/>
    </location>
</feature>
<dbReference type="Gene3D" id="3.40.50.620">
    <property type="entry name" value="HUPs"/>
    <property type="match status" value="1"/>
</dbReference>
<name>A0A438DIJ2_VITVI</name>
<reference evidence="2 3" key="1">
    <citation type="journal article" date="2018" name="PLoS Genet.">
        <title>Population sequencing reveals clonal diversity and ancestral inbreeding in the grapevine cultivar Chardonnay.</title>
        <authorList>
            <person name="Roach M.J."/>
            <person name="Johnson D.L."/>
            <person name="Bohlmann J."/>
            <person name="van Vuuren H.J."/>
            <person name="Jones S.J."/>
            <person name="Pretorius I.S."/>
            <person name="Schmidt S.A."/>
            <person name="Borneman A.R."/>
        </authorList>
    </citation>
    <scope>NUCLEOTIDE SEQUENCE [LARGE SCALE GENOMIC DNA]</scope>
    <source>
        <strain evidence="3">cv. Chardonnay</strain>
        <tissue evidence="2">Leaf</tissue>
    </source>
</reference>
<dbReference type="PANTHER" id="PTHR47832">
    <property type="entry name" value="DNA PHOTOLYASE"/>
    <property type="match status" value="1"/>
</dbReference>
<accession>A0A438DIJ2</accession>
<dbReference type="Pfam" id="PF00875">
    <property type="entry name" value="DNA_photolyase"/>
    <property type="match status" value="1"/>
</dbReference>
<protein>
    <recommendedName>
        <fullName evidence="1">Photolyase/cryptochrome alpha/beta domain-containing protein</fullName>
    </recommendedName>
</protein>
<comment type="caution">
    <text evidence="2">The sequence shown here is derived from an EMBL/GenBank/DDBJ whole genome shotgun (WGS) entry which is preliminary data.</text>
</comment>
<evidence type="ECO:0000259" key="1">
    <source>
        <dbReference type="PROSITE" id="PS51645"/>
    </source>
</evidence>
<dbReference type="PROSITE" id="PS51645">
    <property type="entry name" value="PHR_CRY_ALPHA_BETA"/>
    <property type="match status" value="1"/>
</dbReference>
<dbReference type="SUPFAM" id="SSF52425">
    <property type="entry name" value="Cryptochrome/photolyase, N-terminal domain"/>
    <property type="match status" value="1"/>
</dbReference>
<dbReference type="InterPro" id="IPR014729">
    <property type="entry name" value="Rossmann-like_a/b/a_fold"/>
</dbReference>
<dbReference type="AlphaFoldDB" id="A0A438DIJ2"/>
<dbReference type="PANTHER" id="PTHR47832:SF1">
    <property type="entry name" value="DNA PHOTOLYASE"/>
    <property type="match status" value="1"/>
</dbReference>
<dbReference type="InterPro" id="IPR006050">
    <property type="entry name" value="DNA_photolyase_N"/>
</dbReference>
<evidence type="ECO:0000313" key="2">
    <source>
        <dbReference type="EMBL" id="RVW35229.1"/>
    </source>
</evidence>
<gene>
    <name evidence="2" type="ORF">CK203_085834</name>
</gene>
<dbReference type="Proteomes" id="UP000288805">
    <property type="component" value="Unassembled WGS sequence"/>
</dbReference>
<proteinExistence type="predicted"/>